<name>A0A9Q0F149_9ROSI</name>
<reference evidence="1" key="1">
    <citation type="submission" date="2022-02" db="EMBL/GenBank/DDBJ databases">
        <authorList>
            <person name="Henning P.M."/>
            <person name="McCubbin A.G."/>
            <person name="Shore J.S."/>
        </authorList>
    </citation>
    <scope>NUCLEOTIDE SEQUENCE</scope>
    <source>
        <strain evidence="1">F60SS</strain>
        <tissue evidence="1">Leaves</tissue>
    </source>
</reference>
<sequence length="108" mass="12347">MQIFVKTLTGKTITLTSSVLFIHGVARHYTNYYKVSTDGMLGTVPVLRRWSGADGNPGEPPMQQFVGVKLFDYLNPSVYMIGLYDRYYFYLKTLLGCIDRVIRRLSPD</sequence>
<evidence type="ECO:0000313" key="1">
    <source>
        <dbReference type="EMBL" id="KAJ4823120.1"/>
    </source>
</evidence>
<organism evidence="1 2">
    <name type="scientific">Turnera subulata</name>
    <dbReference type="NCBI Taxonomy" id="218843"/>
    <lineage>
        <taxon>Eukaryota</taxon>
        <taxon>Viridiplantae</taxon>
        <taxon>Streptophyta</taxon>
        <taxon>Embryophyta</taxon>
        <taxon>Tracheophyta</taxon>
        <taxon>Spermatophyta</taxon>
        <taxon>Magnoliopsida</taxon>
        <taxon>eudicotyledons</taxon>
        <taxon>Gunneridae</taxon>
        <taxon>Pentapetalae</taxon>
        <taxon>rosids</taxon>
        <taxon>fabids</taxon>
        <taxon>Malpighiales</taxon>
        <taxon>Passifloraceae</taxon>
        <taxon>Turnera</taxon>
    </lineage>
</organism>
<dbReference type="Proteomes" id="UP001141552">
    <property type="component" value="Unassembled WGS sequence"/>
</dbReference>
<keyword evidence="2" id="KW-1185">Reference proteome</keyword>
<accession>A0A9Q0F149</accession>
<proteinExistence type="predicted"/>
<comment type="caution">
    <text evidence="1">The sequence shown here is derived from an EMBL/GenBank/DDBJ whole genome shotgun (WGS) entry which is preliminary data.</text>
</comment>
<reference evidence="1" key="2">
    <citation type="journal article" date="2023" name="Plants (Basel)">
        <title>Annotation of the Turnera subulata (Passifloraceae) Draft Genome Reveals the S-Locus Evolved after the Divergence of Turneroideae from Passifloroideae in a Stepwise Manner.</title>
        <authorList>
            <person name="Henning P.M."/>
            <person name="Roalson E.H."/>
            <person name="Mir W."/>
            <person name="McCubbin A.G."/>
            <person name="Shore J.S."/>
        </authorList>
    </citation>
    <scope>NUCLEOTIDE SEQUENCE</scope>
    <source>
        <strain evidence="1">F60SS</strain>
    </source>
</reference>
<dbReference type="EMBL" id="JAKUCV010007517">
    <property type="protein sequence ID" value="KAJ4823120.1"/>
    <property type="molecule type" value="Genomic_DNA"/>
</dbReference>
<dbReference type="AlphaFoldDB" id="A0A9Q0F149"/>
<protein>
    <submittedName>
        <fullName evidence="1">Uncharacterized protein</fullName>
    </submittedName>
</protein>
<evidence type="ECO:0000313" key="2">
    <source>
        <dbReference type="Proteomes" id="UP001141552"/>
    </source>
</evidence>
<gene>
    <name evidence="1" type="ORF">Tsubulata_046076</name>
</gene>